<comment type="similarity">
    <text evidence="3">Belongs to the LAMTOR5 family.</text>
</comment>
<proteinExistence type="inferred from homology"/>
<keyword evidence="5" id="KW-0458">Lysosome</keyword>
<accession>A0AAV7ZFC1</accession>
<dbReference type="PRINTS" id="PR02092">
    <property type="entry name" value="HEPBVIRUSXIP"/>
</dbReference>
<protein>
    <recommendedName>
        <fullName evidence="6">Late endosomal/lysosomal adaptor and MAPK and MTOR activator 5</fullName>
    </recommendedName>
</protein>
<dbReference type="GO" id="GO:0071986">
    <property type="term" value="C:Ragulator complex"/>
    <property type="evidence" value="ECO:0007669"/>
    <property type="project" value="InterPro"/>
</dbReference>
<dbReference type="AlphaFoldDB" id="A0AAV7ZFC1"/>
<evidence type="ECO:0000256" key="5">
    <source>
        <dbReference type="ARBA" id="ARBA00023228"/>
    </source>
</evidence>
<dbReference type="PANTHER" id="PTHR13342:SF2">
    <property type="entry name" value="RAGULATOR COMPLEX PROTEIN LAMTOR5"/>
    <property type="match status" value="1"/>
</dbReference>
<name>A0AAV7ZFC1_9EUKA</name>
<dbReference type="Pfam" id="PF16672">
    <property type="entry name" value="LAMTOR5"/>
    <property type="match status" value="1"/>
</dbReference>
<reference evidence="8" key="1">
    <citation type="submission" date="2022-08" db="EMBL/GenBank/DDBJ databases">
        <title>Novel sulfate-reducing endosymbionts in the free-living metamonad Anaeramoeba.</title>
        <authorList>
            <person name="Jerlstrom-Hultqvist J."/>
            <person name="Cepicka I."/>
            <person name="Gallot-Lavallee L."/>
            <person name="Salas-Leiva D."/>
            <person name="Curtis B.A."/>
            <person name="Zahonova K."/>
            <person name="Pipaliya S."/>
            <person name="Dacks J."/>
            <person name="Roger A.J."/>
        </authorList>
    </citation>
    <scope>NUCLEOTIDE SEQUENCE</scope>
    <source>
        <strain evidence="8">Schooner1</strain>
    </source>
</reference>
<keyword evidence="4" id="KW-0963">Cytoplasm</keyword>
<comment type="caution">
    <text evidence="7">The sequence shown here is derived from an EMBL/GenBank/DDBJ whole genome shotgun (WGS) entry which is preliminary data.</text>
</comment>
<evidence type="ECO:0000313" key="8">
    <source>
        <dbReference type="EMBL" id="KAJ6244003.1"/>
    </source>
</evidence>
<dbReference type="EMBL" id="JANTQA010000032">
    <property type="protein sequence ID" value="KAJ3439097.1"/>
    <property type="molecule type" value="Genomic_DNA"/>
</dbReference>
<evidence type="ECO:0000256" key="1">
    <source>
        <dbReference type="ARBA" id="ARBA00004371"/>
    </source>
</evidence>
<evidence type="ECO:0000256" key="4">
    <source>
        <dbReference type="ARBA" id="ARBA00022490"/>
    </source>
</evidence>
<dbReference type="Proteomes" id="UP001150062">
    <property type="component" value="Unassembled WGS sequence"/>
</dbReference>
<sequence>MEEPLEEFLTSLMQDGSLKGMIVSDKQGLNLGSRGKCSPYLACHLTEINKLASKLSNNEKDVPTIAIDTSQSKILISSKEDVNFALVFKIN</sequence>
<organism evidence="7 9">
    <name type="scientific">Anaeramoeba flamelloides</name>
    <dbReference type="NCBI Taxonomy" id="1746091"/>
    <lineage>
        <taxon>Eukaryota</taxon>
        <taxon>Metamonada</taxon>
        <taxon>Anaeramoebidae</taxon>
        <taxon>Anaeramoeba</taxon>
    </lineage>
</organism>
<evidence type="ECO:0000256" key="3">
    <source>
        <dbReference type="ARBA" id="ARBA00007795"/>
    </source>
</evidence>
<comment type="subcellular location">
    <subcellularLocation>
        <location evidence="2">Cytoplasm</location>
    </subcellularLocation>
    <subcellularLocation>
        <location evidence="1">Lysosome</location>
    </subcellularLocation>
</comment>
<dbReference type="GO" id="GO:0005085">
    <property type="term" value="F:guanyl-nucleotide exchange factor activity"/>
    <property type="evidence" value="ECO:0007669"/>
    <property type="project" value="TreeGrafter"/>
</dbReference>
<evidence type="ECO:0000256" key="2">
    <source>
        <dbReference type="ARBA" id="ARBA00004496"/>
    </source>
</evidence>
<dbReference type="GO" id="GO:0005764">
    <property type="term" value="C:lysosome"/>
    <property type="evidence" value="ECO:0007669"/>
    <property type="project" value="UniProtKB-SubCell"/>
</dbReference>
<evidence type="ECO:0000313" key="9">
    <source>
        <dbReference type="Proteomes" id="UP001146793"/>
    </source>
</evidence>
<dbReference type="EMBL" id="JAOAOG010000166">
    <property type="protein sequence ID" value="KAJ6244003.1"/>
    <property type="molecule type" value="Genomic_DNA"/>
</dbReference>
<keyword evidence="10" id="KW-1185">Reference proteome</keyword>
<dbReference type="PANTHER" id="PTHR13342">
    <property type="entry name" value="RAGULATOR COMPLEX PROTEIN LAMTOR5"/>
    <property type="match status" value="1"/>
</dbReference>
<reference evidence="7" key="2">
    <citation type="submission" date="2022-08" db="EMBL/GenBank/DDBJ databases">
        <title>Novel sulphate-reducing endosymbionts in the free-living metamonad Anaeramoeba.</title>
        <authorList>
            <person name="Jerlstrom-Hultqvist J."/>
            <person name="Cepicka I."/>
            <person name="Gallot-Lavallee L."/>
            <person name="Salas-Leiva D."/>
            <person name="Curtis B.A."/>
            <person name="Zahonova K."/>
            <person name="Pipaliya S."/>
            <person name="Dacks J."/>
            <person name="Roger A.J."/>
        </authorList>
    </citation>
    <scope>NUCLEOTIDE SEQUENCE</scope>
    <source>
        <strain evidence="7">Busselton2</strain>
    </source>
</reference>
<evidence type="ECO:0000256" key="6">
    <source>
        <dbReference type="ARBA" id="ARBA00032692"/>
    </source>
</evidence>
<evidence type="ECO:0000313" key="7">
    <source>
        <dbReference type="EMBL" id="KAJ3439097.1"/>
    </source>
</evidence>
<dbReference type="Gene3D" id="3.30.450.30">
    <property type="entry name" value="Dynein light chain 2a, cytoplasmic"/>
    <property type="match status" value="1"/>
</dbReference>
<gene>
    <name evidence="7" type="ORF">M0812_15118</name>
    <name evidence="8" type="ORF">M0813_21261</name>
</gene>
<evidence type="ECO:0000313" key="10">
    <source>
        <dbReference type="Proteomes" id="UP001150062"/>
    </source>
</evidence>
<dbReference type="InterPro" id="IPR024135">
    <property type="entry name" value="LAMTOR5"/>
</dbReference>
<dbReference type="GO" id="GO:1904263">
    <property type="term" value="P:positive regulation of TORC1 signaling"/>
    <property type="evidence" value="ECO:0007669"/>
    <property type="project" value="TreeGrafter"/>
</dbReference>
<dbReference type="GO" id="GO:0071230">
    <property type="term" value="P:cellular response to amino acid stimulus"/>
    <property type="evidence" value="ECO:0007669"/>
    <property type="project" value="TreeGrafter"/>
</dbReference>
<dbReference type="Proteomes" id="UP001146793">
    <property type="component" value="Unassembled WGS sequence"/>
</dbReference>